<evidence type="ECO:0000313" key="3">
    <source>
        <dbReference type="Proteomes" id="UP000295182"/>
    </source>
</evidence>
<dbReference type="Proteomes" id="UP000295182">
    <property type="component" value="Unassembled WGS sequence"/>
</dbReference>
<proteinExistence type="predicted"/>
<keyword evidence="3" id="KW-1185">Reference proteome</keyword>
<dbReference type="InterPro" id="IPR053136">
    <property type="entry name" value="UTP_pyrophosphatase-like"/>
</dbReference>
<protein>
    <recommendedName>
        <fullName evidence="1">YgjP-like metallopeptidase domain-containing protein</fullName>
    </recommendedName>
</protein>
<comment type="caution">
    <text evidence="2">The sequence shown here is derived from an EMBL/GenBank/DDBJ whole genome shotgun (WGS) entry which is preliminary data.</text>
</comment>
<evidence type="ECO:0000259" key="1">
    <source>
        <dbReference type="Pfam" id="PF01863"/>
    </source>
</evidence>
<name>A0A4R2N4V0_9BURK</name>
<accession>A0A4R2N4V0</accession>
<organism evidence="2 3">
    <name type="scientific">Simplicispira metamorpha</name>
    <dbReference type="NCBI Taxonomy" id="80881"/>
    <lineage>
        <taxon>Bacteria</taxon>
        <taxon>Pseudomonadati</taxon>
        <taxon>Pseudomonadota</taxon>
        <taxon>Betaproteobacteria</taxon>
        <taxon>Burkholderiales</taxon>
        <taxon>Comamonadaceae</taxon>
        <taxon>Simplicispira</taxon>
    </lineage>
</organism>
<reference evidence="2 3" key="1">
    <citation type="submission" date="2019-03" db="EMBL/GenBank/DDBJ databases">
        <title>Genomic Encyclopedia of Type Strains, Phase IV (KMG-IV): sequencing the most valuable type-strain genomes for metagenomic binning, comparative biology and taxonomic classification.</title>
        <authorList>
            <person name="Goeker M."/>
        </authorList>
    </citation>
    <scope>NUCLEOTIDE SEQUENCE [LARGE SCALE GENOMIC DNA]</scope>
    <source>
        <strain evidence="2 3">DSM 1837</strain>
    </source>
</reference>
<dbReference type="AlphaFoldDB" id="A0A4R2N4V0"/>
<evidence type="ECO:0000313" key="2">
    <source>
        <dbReference type="EMBL" id="TCP15834.1"/>
    </source>
</evidence>
<dbReference type="Gene3D" id="3.30.2010.10">
    <property type="entry name" value="Metalloproteases ('zincins'), catalytic domain"/>
    <property type="match status" value="1"/>
</dbReference>
<dbReference type="PANTHER" id="PTHR30399:SF1">
    <property type="entry name" value="UTP PYROPHOSPHATASE"/>
    <property type="match status" value="1"/>
</dbReference>
<dbReference type="EMBL" id="SLXH01000023">
    <property type="protein sequence ID" value="TCP15834.1"/>
    <property type="molecule type" value="Genomic_DNA"/>
</dbReference>
<dbReference type="Pfam" id="PF01863">
    <property type="entry name" value="YgjP-like"/>
    <property type="match status" value="1"/>
</dbReference>
<sequence>MQLQGTEVAYVLHRAQRRSIGFTVGAEGLTVRAPARATLATVDAALQHKAAWILRKLHEVRERQQRQEQARIVWGDGAVLPYLGAPLRLVLAPAARVPPPDHSLPSAPLHHIPGDPHLATPAALPLNLPAHASPEQIRAAVQAWLMRQARAHFTARLDHFAPLLGVRWSRLRLSSAQTRWGSAKADGSIALNWRLLHHAPAVIDYVVAHELAHLRVMDHSPRFWSTLATVVPDHAALRRRLRDESVPRWD</sequence>
<feature type="domain" description="YgjP-like metallopeptidase" evidence="1">
    <location>
        <begin position="19"/>
        <end position="243"/>
    </location>
</feature>
<dbReference type="InterPro" id="IPR002725">
    <property type="entry name" value="YgjP-like_metallopeptidase"/>
</dbReference>
<dbReference type="CDD" id="cd07344">
    <property type="entry name" value="M48_yhfN_like"/>
    <property type="match status" value="1"/>
</dbReference>
<dbReference type="PANTHER" id="PTHR30399">
    <property type="entry name" value="UNCHARACTERIZED PROTEIN YGJP"/>
    <property type="match status" value="1"/>
</dbReference>
<gene>
    <name evidence="2" type="ORF">EV674_12326</name>
</gene>